<comment type="caution">
    <text evidence="2">The sequence shown here is derived from an EMBL/GenBank/DDBJ whole genome shotgun (WGS) entry which is preliminary data.</text>
</comment>
<evidence type="ECO:0000313" key="3">
    <source>
        <dbReference type="Proteomes" id="UP000600565"/>
    </source>
</evidence>
<accession>A0ABR8XSZ8</accession>
<organism evidence="2 3">
    <name type="scientific">Solibacillus merdavium</name>
    <dbReference type="NCBI Taxonomy" id="2762218"/>
    <lineage>
        <taxon>Bacteria</taxon>
        <taxon>Bacillati</taxon>
        <taxon>Bacillota</taxon>
        <taxon>Bacilli</taxon>
        <taxon>Bacillales</taxon>
        <taxon>Caryophanaceae</taxon>
        <taxon>Solibacillus</taxon>
    </lineage>
</organism>
<dbReference type="Proteomes" id="UP000600565">
    <property type="component" value="Unassembled WGS sequence"/>
</dbReference>
<evidence type="ECO:0000256" key="1">
    <source>
        <dbReference type="SAM" id="Phobius"/>
    </source>
</evidence>
<protein>
    <submittedName>
        <fullName evidence="2">Uncharacterized protein</fullName>
    </submittedName>
</protein>
<evidence type="ECO:0000313" key="2">
    <source>
        <dbReference type="EMBL" id="MBD8035065.1"/>
    </source>
</evidence>
<sequence length="68" mass="7908">MERKEKDPSCYHWVRNEKGALFMLAILLLFVVTGSAILYSNAYFAQLKFYNSLESIYVRATINILNTQ</sequence>
<dbReference type="EMBL" id="JACSPW010000035">
    <property type="protein sequence ID" value="MBD8035065.1"/>
    <property type="molecule type" value="Genomic_DNA"/>
</dbReference>
<proteinExistence type="predicted"/>
<keyword evidence="3" id="KW-1185">Reference proteome</keyword>
<keyword evidence="1" id="KW-0812">Transmembrane</keyword>
<gene>
    <name evidence="2" type="ORF">H9632_18585</name>
</gene>
<keyword evidence="1" id="KW-0472">Membrane</keyword>
<keyword evidence="1" id="KW-1133">Transmembrane helix</keyword>
<feature type="transmembrane region" description="Helical" evidence="1">
    <location>
        <begin position="21"/>
        <end position="44"/>
    </location>
</feature>
<reference evidence="2 3" key="1">
    <citation type="submission" date="2020-08" db="EMBL/GenBank/DDBJ databases">
        <title>A Genomic Blueprint of the Chicken Gut Microbiome.</title>
        <authorList>
            <person name="Gilroy R."/>
            <person name="Ravi A."/>
            <person name="Getino M."/>
            <person name="Pursley I."/>
            <person name="Horton D.L."/>
            <person name="Alikhan N.-F."/>
            <person name="Baker D."/>
            <person name="Gharbi K."/>
            <person name="Hall N."/>
            <person name="Watson M."/>
            <person name="Adriaenssens E.M."/>
            <person name="Foster-Nyarko E."/>
            <person name="Jarju S."/>
            <person name="Secka A."/>
            <person name="Antonio M."/>
            <person name="Oren A."/>
            <person name="Chaudhuri R."/>
            <person name="La Ragione R.M."/>
            <person name="Hildebrand F."/>
            <person name="Pallen M.J."/>
        </authorList>
    </citation>
    <scope>NUCLEOTIDE SEQUENCE [LARGE SCALE GENOMIC DNA]</scope>
    <source>
        <strain evidence="2 3">Sa1YVA6</strain>
    </source>
</reference>
<name>A0ABR8XSZ8_9BACL</name>